<dbReference type="RefSeq" id="WP_188998225.1">
    <property type="nucleotide sequence ID" value="NZ_BMHP01000007.1"/>
</dbReference>
<name>A0A917E198_9BACL</name>
<evidence type="ECO:0000256" key="3">
    <source>
        <dbReference type="ARBA" id="ARBA00034221"/>
    </source>
</evidence>
<dbReference type="InterPro" id="IPR036866">
    <property type="entry name" value="RibonucZ/Hydroxyglut_hydro"/>
</dbReference>
<evidence type="ECO:0000313" key="8">
    <source>
        <dbReference type="Proteomes" id="UP000612456"/>
    </source>
</evidence>
<organism evidence="7 8">
    <name type="scientific">Paenibacillus nasutitermitis</name>
    <dbReference type="NCBI Taxonomy" id="1652958"/>
    <lineage>
        <taxon>Bacteria</taxon>
        <taxon>Bacillati</taxon>
        <taxon>Bacillota</taxon>
        <taxon>Bacilli</taxon>
        <taxon>Bacillales</taxon>
        <taxon>Paenibacillaceae</taxon>
        <taxon>Paenibacillus</taxon>
    </lineage>
</organism>
<comment type="function">
    <text evidence="4">Counteracts the endogenous Pycsar antiviral defense system. Phosphodiesterase that enables metal-dependent hydrolysis of host cyclic nucleotide Pycsar defense signals such as cCMP and cUMP.</text>
</comment>
<evidence type="ECO:0000256" key="4">
    <source>
        <dbReference type="ARBA" id="ARBA00034301"/>
    </source>
</evidence>
<dbReference type="EMBL" id="BMHP01000007">
    <property type="protein sequence ID" value="GGD94204.1"/>
    <property type="molecule type" value="Genomic_DNA"/>
</dbReference>
<reference evidence="7" key="2">
    <citation type="submission" date="2020-09" db="EMBL/GenBank/DDBJ databases">
        <authorList>
            <person name="Sun Q."/>
            <person name="Zhou Y."/>
        </authorList>
    </citation>
    <scope>NUCLEOTIDE SEQUENCE</scope>
    <source>
        <strain evidence="7">CGMCC 1.15178</strain>
    </source>
</reference>
<evidence type="ECO:0000259" key="6">
    <source>
        <dbReference type="SMART" id="SM00849"/>
    </source>
</evidence>
<keyword evidence="8" id="KW-1185">Reference proteome</keyword>
<dbReference type="GO" id="GO:0004527">
    <property type="term" value="F:exonuclease activity"/>
    <property type="evidence" value="ECO:0007669"/>
    <property type="project" value="UniProtKB-KW"/>
</dbReference>
<sequence length="470" mass="51715">MLEGQLTFFGGVGKSGGVQVLYGKGKQALLFDFGVEHSCLLFPTQVTLYEPVNATPGRELRQFLLGGMTAPLMELYDPEQMQGIDPAVVRRVWGGLQIPEYEQIRLYVGHMHTDHMALLPYAHPDLPVYMSHDSHSLYRGMVAGGHSLDTKAGITVCDDLGIIDFGEFTMQVIEMDHNATGVSGIIIDDGTYRIAYTGDWRRHGKHPDRIERFIELCRSKPIDVLITEGTRLTADPSTVAHQMTEEEVLSSCSELIGRAEGLVYLQMSPRDLERMADMISIATRHGRNILMEASLAAIWHTATREGLRILEGHPALEVPVQIVDATVTGGNAVPYDIITVDEVAKRKNEYLYFYKFPDLAHIIELETLGGLQGRSIFIQSDYSVKIDNASVAKFLKAYGIAGHSLSSGGHAHPEALTGLVERIAPKAVITLHSRYPESQTARGVKPYYPVKGETVSVSSILNRAASSVQG</sequence>
<comment type="catalytic activity">
    <reaction evidence="5">
        <text>3',5'-cyclic UMP + H2O = UMP + H(+)</text>
        <dbReference type="Rhea" id="RHEA:70575"/>
        <dbReference type="ChEBI" id="CHEBI:15377"/>
        <dbReference type="ChEBI" id="CHEBI:15378"/>
        <dbReference type="ChEBI" id="CHEBI:57865"/>
        <dbReference type="ChEBI" id="CHEBI:184387"/>
    </reaction>
    <physiologicalReaction direction="left-to-right" evidence="5">
        <dbReference type="Rhea" id="RHEA:70576"/>
    </physiologicalReaction>
</comment>
<dbReference type="GO" id="GO:0003723">
    <property type="term" value="F:RNA binding"/>
    <property type="evidence" value="ECO:0007669"/>
    <property type="project" value="UniProtKB-KW"/>
</dbReference>
<comment type="caution">
    <text evidence="7">The sequence shown here is derived from an EMBL/GenBank/DDBJ whole genome shotgun (WGS) entry which is preliminary data.</text>
</comment>
<gene>
    <name evidence="7" type="ORF">GCM10010911_61100</name>
</gene>
<dbReference type="Gene3D" id="3.60.15.10">
    <property type="entry name" value="Ribonuclease Z/Hydroxyacylglutathione hydrolase-like"/>
    <property type="match status" value="1"/>
</dbReference>
<reference evidence="7" key="1">
    <citation type="journal article" date="2014" name="Int. J. Syst. Evol. Microbiol.">
        <title>Complete genome sequence of Corynebacterium casei LMG S-19264T (=DSM 44701T), isolated from a smear-ripened cheese.</title>
        <authorList>
            <consortium name="US DOE Joint Genome Institute (JGI-PGF)"/>
            <person name="Walter F."/>
            <person name="Albersmeier A."/>
            <person name="Kalinowski J."/>
            <person name="Ruckert C."/>
        </authorList>
    </citation>
    <scope>NUCLEOTIDE SEQUENCE</scope>
    <source>
        <strain evidence="7">CGMCC 1.15178</strain>
    </source>
</reference>
<evidence type="ECO:0000256" key="1">
    <source>
        <dbReference type="ARBA" id="ARBA00022839"/>
    </source>
</evidence>
<dbReference type="InterPro" id="IPR042173">
    <property type="entry name" value="RNase_J_2"/>
</dbReference>
<dbReference type="AlphaFoldDB" id="A0A917E198"/>
<dbReference type="PANTHER" id="PTHR43694:SF1">
    <property type="entry name" value="RIBONUCLEASE J"/>
    <property type="match status" value="1"/>
</dbReference>
<evidence type="ECO:0000313" key="7">
    <source>
        <dbReference type="EMBL" id="GGD94204.1"/>
    </source>
</evidence>
<accession>A0A917E198</accession>
<protein>
    <submittedName>
        <fullName evidence="7">MBL fold metallo-hydrolase</fullName>
    </submittedName>
</protein>
<evidence type="ECO:0000256" key="2">
    <source>
        <dbReference type="ARBA" id="ARBA00022884"/>
    </source>
</evidence>
<keyword evidence="1" id="KW-0540">Nuclease</keyword>
<comment type="catalytic activity">
    <reaction evidence="3">
        <text>3',5'-cyclic CMP + H2O = CMP + H(+)</text>
        <dbReference type="Rhea" id="RHEA:72675"/>
        <dbReference type="ChEBI" id="CHEBI:15377"/>
        <dbReference type="ChEBI" id="CHEBI:15378"/>
        <dbReference type="ChEBI" id="CHEBI:58003"/>
        <dbReference type="ChEBI" id="CHEBI:60377"/>
    </reaction>
    <physiologicalReaction direction="left-to-right" evidence="3">
        <dbReference type="Rhea" id="RHEA:72676"/>
    </physiologicalReaction>
</comment>
<dbReference type="SMART" id="SM00849">
    <property type="entry name" value="Lactamase_B"/>
    <property type="match status" value="1"/>
</dbReference>
<dbReference type="InterPro" id="IPR001279">
    <property type="entry name" value="Metallo-B-lactamas"/>
</dbReference>
<dbReference type="PANTHER" id="PTHR43694">
    <property type="entry name" value="RIBONUCLEASE J"/>
    <property type="match status" value="1"/>
</dbReference>
<keyword evidence="1" id="KW-0269">Exonuclease</keyword>
<evidence type="ECO:0000256" key="5">
    <source>
        <dbReference type="ARBA" id="ARBA00048505"/>
    </source>
</evidence>
<keyword evidence="1" id="KW-0378">Hydrolase</keyword>
<dbReference type="Proteomes" id="UP000612456">
    <property type="component" value="Unassembled WGS sequence"/>
</dbReference>
<dbReference type="SUPFAM" id="SSF56281">
    <property type="entry name" value="Metallo-hydrolase/oxidoreductase"/>
    <property type="match status" value="1"/>
</dbReference>
<keyword evidence="2" id="KW-0694">RNA-binding</keyword>
<proteinExistence type="predicted"/>
<dbReference type="Gene3D" id="3.40.50.10710">
    <property type="entry name" value="Metallo-hydrolase/oxidoreductase"/>
    <property type="match status" value="1"/>
</dbReference>
<feature type="domain" description="Metallo-beta-lactamase" evidence="6">
    <location>
        <begin position="16"/>
        <end position="243"/>
    </location>
</feature>